<dbReference type="RefSeq" id="WP_234977048.1">
    <property type="nucleotide sequence ID" value="NZ_FYEK01000054.1"/>
</dbReference>
<protein>
    <recommendedName>
        <fullName evidence="4 5">Large ribosomal subunit protein uL29</fullName>
    </recommendedName>
</protein>
<name>A0A212RGM8_9CHLR</name>
<evidence type="ECO:0000256" key="2">
    <source>
        <dbReference type="ARBA" id="ARBA00022980"/>
    </source>
</evidence>
<dbReference type="NCBIfam" id="TIGR00012">
    <property type="entry name" value="L29"/>
    <property type="match status" value="1"/>
</dbReference>
<dbReference type="CDD" id="cd00427">
    <property type="entry name" value="Ribosomal_L29_HIP"/>
    <property type="match status" value="1"/>
</dbReference>
<comment type="similarity">
    <text evidence="1 5">Belongs to the universal ribosomal protein uL29 family.</text>
</comment>
<evidence type="ECO:0000256" key="3">
    <source>
        <dbReference type="ARBA" id="ARBA00023274"/>
    </source>
</evidence>
<dbReference type="EMBL" id="FYEK01000054">
    <property type="protein sequence ID" value="SNB71552.1"/>
    <property type="molecule type" value="Genomic_DNA"/>
</dbReference>
<dbReference type="Pfam" id="PF00831">
    <property type="entry name" value="Ribosomal_L29"/>
    <property type="match status" value="1"/>
</dbReference>
<dbReference type="HAMAP" id="MF_00374">
    <property type="entry name" value="Ribosomal_uL29"/>
    <property type="match status" value="1"/>
</dbReference>
<evidence type="ECO:0000313" key="7">
    <source>
        <dbReference type="Proteomes" id="UP000197025"/>
    </source>
</evidence>
<reference evidence="7" key="1">
    <citation type="submission" date="2017-06" db="EMBL/GenBank/DDBJ databases">
        <authorList>
            <person name="Varghese N."/>
            <person name="Submissions S."/>
        </authorList>
    </citation>
    <scope>NUCLEOTIDE SEQUENCE [LARGE SCALE GENOMIC DNA]</scope>
    <source>
        <strain evidence="7">JAD2</strain>
    </source>
</reference>
<dbReference type="Gene3D" id="1.10.287.310">
    <property type="match status" value="1"/>
</dbReference>
<keyword evidence="3 5" id="KW-0687">Ribonucleoprotein</keyword>
<dbReference type="GO" id="GO:0003735">
    <property type="term" value="F:structural constituent of ribosome"/>
    <property type="evidence" value="ECO:0007669"/>
    <property type="project" value="InterPro"/>
</dbReference>
<accession>A0A212RGM8</accession>
<evidence type="ECO:0000256" key="1">
    <source>
        <dbReference type="ARBA" id="ARBA00009254"/>
    </source>
</evidence>
<dbReference type="GO" id="GO:0022625">
    <property type="term" value="C:cytosolic large ribosomal subunit"/>
    <property type="evidence" value="ECO:0007669"/>
    <property type="project" value="TreeGrafter"/>
</dbReference>
<dbReference type="AlphaFoldDB" id="A0A212RGM8"/>
<dbReference type="InParanoid" id="A0A212RGM8"/>
<dbReference type="FunFam" id="1.10.287.310:FF:000001">
    <property type="entry name" value="50S ribosomal protein L29"/>
    <property type="match status" value="1"/>
</dbReference>
<keyword evidence="7" id="KW-1185">Reference proteome</keyword>
<dbReference type="PANTHER" id="PTHR10916">
    <property type="entry name" value="60S RIBOSOMAL PROTEIN L35/50S RIBOSOMAL PROTEIN L29"/>
    <property type="match status" value="1"/>
</dbReference>
<dbReference type="FunCoup" id="A0A212RGM8">
    <property type="interactions" value="341"/>
</dbReference>
<keyword evidence="2 5" id="KW-0689">Ribosomal protein</keyword>
<dbReference type="SUPFAM" id="SSF46561">
    <property type="entry name" value="Ribosomal protein L29 (L29p)"/>
    <property type="match status" value="1"/>
</dbReference>
<dbReference type="GO" id="GO:0006412">
    <property type="term" value="P:translation"/>
    <property type="evidence" value="ECO:0007669"/>
    <property type="project" value="UniProtKB-UniRule"/>
</dbReference>
<dbReference type="PANTHER" id="PTHR10916:SF0">
    <property type="entry name" value="LARGE RIBOSOMAL SUBUNIT PROTEIN UL29C"/>
    <property type="match status" value="1"/>
</dbReference>
<proteinExistence type="inferred from homology"/>
<dbReference type="InterPro" id="IPR050063">
    <property type="entry name" value="Ribosomal_protein_uL29"/>
</dbReference>
<dbReference type="InterPro" id="IPR001854">
    <property type="entry name" value="Ribosomal_uL29"/>
</dbReference>
<dbReference type="InterPro" id="IPR036049">
    <property type="entry name" value="Ribosomal_uL29_sf"/>
</dbReference>
<evidence type="ECO:0000313" key="6">
    <source>
        <dbReference type="EMBL" id="SNB71552.1"/>
    </source>
</evidence>
<dbReference type="Proteomes" id="UP000197025">
    <property type="component" value="Unassembled WGS sequence"/>
</dbReference>
<gene>
    <name evidence="5" type="primary">rpmC</name>
    <name evidence="6" type="ORF">SAMN02746019_00014560</name>
</gene>
<organism evidence="6 7">
    <name type="scientific">Thermoflexus hugenholtzii JAD2</name>
    <dbReference type="NCBI Taxonomy" id="877466"/>
    <lineage>
        <taxon>Bacteria</taxon>
        <taxon>Bacillati</taxon>
        <taxon>Chloroflexota</taxon>
        <taxon>Thermoflexia</taxon>
        <taxon>Thermoflexales</taxon>
        <taxon>Thermoflexaceae</taxon>
        <taxon>Thermoflexus</taxon>
    </lineage>
</organism>
<sequence>MALRPEEIRNWSDEEIRNRLEQARRELFHLRLQWAMNQLKDVNRIRALRKDIARMLTILRERELARGGRR</sequence>
<evidence type="ECO:0000256" key="4">
    <source>
        <dbReference type="ARBA" id="ARBA00035204"/>
    </source>
</evidence>
<evidence type="ECO:0000256" key="5">
    <source>
        <dbReference type="HAMAP-Rule" id="MF_00374"/>
    </source>
</evidence>